<evidence type="ECO:0000313" key="5">
    <source>
        <dbReference type="EMBL" id="EQB17322.1"/>
    </source>
</evidence>
<dbReference type="GO" id="GO:0016020">
    <property type="term" value="C:membrane"/>
    <property type="evidence" value="ECO:0007669"/>
    <property type="project" value="TreeGrafter"/>
</dbReference>
<dbReference type="EMBL" id="ATDP01000071">
    <property type="protein sequence ID" value="EQB17322.1"/>
    <property type="molecule type" value="Genomic_DNA"/>
</dbReference>
<dbReference type="AlphaFoldDB" id="T0HW89"/>
<dbReference type="InterPro" id="IPR027443">
    <property type="entry name" value="IPNS-like_sf"/>
</dbReference>
<comment type="similarity">
    <text evidence="1">Belongs to the aspartyl/asparaginyl beta-hydroxylase family.</text>
</comment>
<evidence type="ECO:0000256" key="2">
    <source>
        <dbReference type="ARBA" id="ARBA00022964"/>
    </source>
</evidence>
<keyword evidence="6" id="KW-1185">Reference proteome</keyword>
<dbReference type="GO" id="GO:0051213">
    <property type="term" value="F:dioxygenase activity"/>
    <property type="evidence" value="ECO:0007669"/>
    <property type="project" value="UniProtKB-KW"/>
</dbReference>
<proteinExistence type="inferred from homology"/>
<reference evidence="5 6" key="1">
    <citation type="journal article" date="2013" name="Genome Announc.">
        <title>Draft Genome Sequence of Sphingobium lactosutens Strain DS20T, Isolated from a Hexachlorocyclohexane Dumpsite.</title>
        <authorList>
            <person name="Kumar R."/>
            <person name="Dwivedi V."/>
            <person name="Negi V."/>
            <person name="Khurana J.P."/>
            <person name="Lal R."/>
        </authorList>
    </citation>
    <scope>NUCLEOTIDE SEQUENCE [LARGE SCALE GENOMIC DNA]</scope>
    <source>
        <strain evidence="5 6">DS20</strain>
    </source>
</reference>
<gene>
    <name evidence="5" type="ORF">RLDS_05040</name>
</gene>
<evidence type="ECO:0000313" key="6">
    <source>
        <dbReference type="Proteomes" id="UP000015531"/>
    </source>
</evidence>
<dbReference type="InterPro" id="IPR051821">
    <property type="entry name" value="Asp/Asn_beta-hydroxylase"/>
</dbReference>
<evidence type="ECO:0000259" key="4">
    <source>
        <dbReference type="Pfam" id="PF05118"/>
    </source>
</evidence>
<protein>
    <submittedName>
        <fullName evidence="5">Hydroxylase</fullName>
    </submittedName>
</protein>
<dbReference type="PANTHER" id="PTHR46332">
    <property type="entry name" value="ASPARTATE BETA-HYDROXYLASE DOMAIN-CONTAINING PROTEIN 2"/>
    <property type="match status" value="1"/>
</dbReference>
<evidence type="ECO:0000256" key="1">
    <source>
        <dbReference type="ARBA" id="ARBA00007730"/>
    </source>
</evidence>
<dbReference type="InterPro" id="IPR007803">
    <property type="entry name" value="Asp/Arg/Pro-Hydrxlase"/>
</dbReference>
<dbReference type="Gene3D" id="2.60.120.330">
    <property type="entry name" value="B-lactam Antibiotic, Isopenicillin N Synthase, Chain"/>
    <property type="match status" value="1"/>
</dbReference>
<comment type="caution">
    <text evidence="5">The sequence shown here is derived from an EMBL/GenBank/DDBJ whole genome shotgun (WGS) entry which is preliminary data.</text>
</comment>
<dbReference type="SUPFAM" id="SSF51197">
    <property type="entry name" value="Clavaminate synthase-like"/>
    <property type="match status" value="1"/>
</dbReference>
<dbReference type="Pfam" id="PF05118">
    <property type="entry name" value="Asp_Arg_Hydrox"/>
    <property type="match status" value="1"/>
</dbReference>
<dbReference type="PATRIC" id="fig|1331060.3.peg.935"/>
<keyword evidence="3" id="KW-0560">Oxidoreductase</keyword>
<name>T0HW89_9SPHN</name>
<sequence>MTDATTGGERERALADAAAAALRQGDARGAVASLRQMQHPPPMLLAQACNRSGDLDGEAAALQRILDQDIRNLPAMLAMAQNADRRGDARGATGWYRSALAQAAAAGAPPQLQPLLQKAQDYVAWSSRTFEDHLMEAISGLPPLPRIQLATDLLLGKQSLFLQQPSMFYFPGLPQRAFYERSEFDWVAPMEAMTDAIVAELEQVRAQEDAAFAPYVQTSPLRPAPNNPLRDDDRWGALYFCQNGEQVAANADRCPSVMAALALAPVPVIAGRSPMALWSLLKPGTHIQPHHGLLNTRLICHLPLLTPDNCALRAARCALRVGAETRAWRKGEMLLFDDSVEHEAWNRSTGTRVVLLFEIWRPEIEAEEREALTQLFQAIDRFGPAPVDTGG</sequence>
<feature type="domain" description="Aspartyl/asparaginy/proline hydroxylase" evidence="4">
    <location>
        <begin position="196"/>
        <end position="362"/>
    </location>
</feature>
<dbReference type="eggNOG" id="COG3555">
    <property type="taxonomic scope" value="Bacteria"/>
</dbReference>
<keyword evidence="2" id="KW-0223">Dioxygenase</keyword>
<dbReference type="PANTHER" id="PTHR46332:SF5">
    <property type="entry name" value="ASPARTATE BETA-HYDROXYLASE DOMAIN CONTAINING 2"/>
    <property type="match status" value="1"/>
</dbReference>
<accession>T0HW89</accession>
<organism evidence="5 6">
    <name type="scientific">Sphingobium lactosutens DS20</name>
    <dbReference type="NCBI Taxonomy" id="1331060"/>
    <lineage>
        <taxon>Bacteria</taxon>
        <taxon>Pseudomonadati</taxon>
        <taxon>Pseudomonadota</taxon>
        <taxon>Alphaproteobacteria</taxon>
        <taxon>Sphingomonadales</taxon>
        <taxon>Sphingomonadaceae</taxon>
        <taxon>Sphingobium</taxon>
    </lineage>
</organism>
<evidence type="ECO:0000256" key="3">
    <source>
        <dbReference type="ARBA" id="ARBA00023002"/>
    </source>
</evidence>
<dbReference type="OrthoDB" id="21665at2"/>
<dbReference type="Proteomes" id="UP000015531">
    <property type="component" value="Unassembled WGS sequence"/>
</dbReference>
<dbReference type="RefSeq" id="WP_021224858.1">
    <property type="nucleotide sequence ID" value="NZ_ATDP01000071.1"/>
</dbReference>